<accession>A0A1K0FAT4</accession>
<evidence type="ECO:0000313" key="6">
    <source>
        <dbReference type="EMBL" id="OJF09959.1"/>
    </source>
</evidence>
<dbReference type="PANTHER" id="PTHR42813">
    <property type="entry name" value="ZINC-TYPE ALCOHOL DEHYDROGENASE-LIKE"/>
    <property type="match status" value="1"/>
</dbReference>
<keyword evidence="2" id="KW-0479">Metal-binding</keyword>
<dbReference type="InterPro" id="IPR011032">
    <property type="entry name" value="GroES-like_sf"/>
</dbReference>
<sequence length="68" mass="7284">MGHEYAGIVEEVGSAVTTVPPGQFVVGSFFASDNTCEICRAGYQTHCVQRQSAAPDGAQAERVRIARR</sequence>
<proteinExistence type="predicted"/>
<dbReference type="PROSITE" id="PS00059">
    <property type="entry name" value="ADH_ZINC"/>
    <property type="match status" value="1"/>
</dbReference>
<gene>
    <name evidence="6" type="ORF">BG844_34735</name>
</gene>
<dbReference type="AlphaFoldDB" id="A0A1K0FAT4"/>
<feature type="domain" description="Alcohol dehydrogenase-like N-terminal" evidence="5">
    <location>
        <begin position="1"/>
        <end position="65"/>
    </location>
</feature>
<dbReference type="GO" id="GO:0008270">
    <property type="term" value="F:zinc ion binding"/>
    <property type="evidence" value="ECO:0007669"/>
    <property type="project" value="InterPro"/>
</dbReference>
<dbReference type="Pfam" id="PF08240">
    <property type="entry name" value="ADH_N"/>
    <property type="match status" value="1"/>
</dbReference>
<reference evidence="6 7" key="1">
    <citation type="submission" date="2016-09" db="EMBL/GenBank/DDBJ databases">
        <title>Couchioplanes caeruleus draft genome sequence.</title>
        <authorList>
            <person name="Sheehan J."/>
            <person name="Caffrey P."/>
        </authorList>
    </citation>
    <scope>NUCLEOTIDE SEQUENCE [LARGE SCALE GENOMIC DNA]</scope>
    <source>
        <strain evidence="6 7">DSM 43634</strain>
    </source>
</reference>
<dbReference type="PANTHER" id="PTHR42813:SF2">
    <property type="entry name" value="DEHYDROGENASE, ZINC-CONTAINING, PUTATIVE (AFU_ORTHOLOGUE AFUA_2G02810)-RELATED"/>
    <property type="match status" value="1"/>
</dbReference>
<evidence type="ECO:0000259" key="5">
    <source>
        <dbReference type="Pfam" id="PF08240"/>
    </source>
</evidence>
<dbReference type="EMBL" id="MEIA01000536">
    <property type="protein sequence ID" value="OJF09959.1"/>
    <property type="molecule type" value="Genomic_DNA"/>
</dbReference>
<keyword evidence="7" id="KW-1185">Reference proteome</keyword>
<evidence type="ECO:0000313" key="7">
    <source>
        <dbReference type="Proteomes" id="UP000182486"/>
    </source>
</evidence>
<dbReference type="Proteomes" id="UP000182486">
    <property type="component" value="Unassembled WGS sequence"/>
</dbReference>
<evidence type="ECO:0000256" key="3">
    <source>
        <dbReference type="ARBA" id="ARBA00022833"/>
    </source>
</evidence>
<dbReference type="InterPro" id="IPR002328">
    <property type="entry name" value="ADH_Zn_CS"/>
</dbReference>
<keyword evidence="4" id="KW-0560">Oxidoreductase</keyword>
<dbReference type="InterPro" id="IPR013154">
    <property type="entry name" value="ADH-like_N"/>
</dbReference>
<keyword evidence="3" id="KW-0862">Zinc</keyword>
<name>A0A1K0FAT4_9ACTN</name>
<evidence type="ECO:0000256" key="4">
    <source>
        <dbReference type="ARBA" id="ARBA00023002"/>
    </source>
</evidence>
<dbReference type="GO" id="GO:0016491">
    <property type="term" value="F:oxidoreductase activity"/>
    <property type="evidence" value="ECO:0007669"/>
    <property type="project" value="UniProtKB-KW"/>
</dbReference>
<dbReference type="Gene3D" id="3.90.180.10">
    <property type="entry name" value="Medium-chain alcohol dehydrogenases, catalytic domain"/>
    <property type="match status" value="1"/>
</dbReference>
<evidence type="ECO:0000256" key="1">
    <source>
        <dbReference type="ARBA" id="ARBA00001947"/>
    </source>
</evidence>
<evidence type="ECO:0000256" key="2">
    <source>
        <dbReference type="ARBA" id="ARBA00022723"/>
    </source>
</evidence>
<dbReference type="SUPFAM" id="SSF50129">
    <property type="entry name" value="GroES-like"/>
    <property type="match status" value="1"/>
</dbReference>
<comment type="caution">
    <text evidence="6">The sequence shown here is derived from an EMBL/GenBank/DDBJ whole genome shotgun (WGS) entry which is preliminary data.</text>
</comment>
<protein>
    <recommendedName>
        <fullName evidence="5">Alcohol dehydrogenase-like N-terminal domain-containing protein</fullName>
    </recommendedName>
</protein>
<organism evidence="6 7">
    <name type="scientific">Couchioplanes caeruleus subsp. caeruleus</name>
    <dbReference type="NCBI Taxonomy" id="56427"/>
    <lineage>
        <taxon>Bacteria</taxon>
        <taxon>Bacillati</taxon>
        <taxon>Actinomycetota</taxon>
        <taxon>Actinomycetes</taxon>
        <taxon>Micromonosporales</taxon>
        <taxon>Micromonosporaceae</taxon>
        <taxon>Couchioplanes</taxon>
    </lineage>
</organism>
<comment type="cofactor">
    <cofactor evidence="1">
        <name>Zn(2+)</name>
        <dbReference type="ChEBI" id="CHEBI:29105"/>
    </cofactor>
</comment>